<dbReference type="Proteomes" id="UP000006334">
    <property type="component" value="Unassembled WGS sequence"/>
</dbReference>
<dbReference type="PANTHER" id="PTHR34094:SF1">
    <property type="entry name" value="PROTEIN FAM185A"/>
    <property type="match status" value="1"/>
</dbReference>
<dbReference type="AlphaFoldDB" id="K6YQQ2"/>
<organism evidence="3 4">
    <name type="scientific">Aliiglaciecola lipolytica E3</name>
    <dbReference type="NCBI Taxonomy" id="1127673"/>
    <lineage>
        <taxon>Bacteria</taxon>
        <taxon>Pseudomonadati</taxon>
        <taxon>Pseudomonadota</taxon>
        <taxon>Gammaproteobacteria</taxon>
        <taxon>Alteromonadales</taxon>
        <taxon>Alteromonadaceae</taxon>
        <taxon>Aliiglaciecola</taxon>
    </lineage>
</organism>
<sequence length="316" mass="34430">MKKILLSVGFCLLSTLALAGEKVDKTLKADKSGYVQIEHLGGYANIKGWSKNEVRVVGELGDRTEKFIFERDGNEVIIKVRVKNHRGSWGWNSDDGDELEIYVPYESHVNYTSTNANVDVSDIRGSADIDTVNGNIEVSNLTGRLRIEAVNGDIEASSLQGNIKIQTVNGDIKDRDSKANEATYESVNGDINVVVLSLEVKAETVNGDIDLNLGKIEHLNLNTVNGNVDAKMELATQGDVRASSVGGNVNLYFQSDVSARFDLQGHAGGRIVNKITGDKEQKAKYGPSRWLEFSHNGGNGQVKVSTVSGRIKVDKH</sequence>
<keyword evidence="1" id="KW-0732">Signal</keyword>
<evidence type="ECO:0000259" key="2">
    <source>
        <dbReference type="Pfam" id="PF13349"/>
    </source>
</evidence>
<dbReference type="OrthoDB" id="6194490at2"/>
<evidence type="ECO:0000313" key="3">
    <source>
        <dbReference type="EMBL" id="GAC13655.1"/>
    </source>
</evidence>
<comment type="caution">
    <text evidence="3">The sequence shown here is derived from an EMBL/GenBank/DDBJ whole genome shotgun (WGS) entry which is preliminary data.</text>
</comment>
<dbReference type="eggNOG" id="COG3595">
    <property type="taxonomic scope" value="Bacteria"/>
</dbReference>
<feature type="chain" id="PRO_5003897645" description="DUF4097 domain-containing protein" evidence="1">
    <location>
        <begin position="20"/>
        <end position="316"/>
    </location>
</feature>
<dbReference type="STRING" id="1127673.GLIP_1013"/>
<evidence type="ECO:0000256" key="1">
    <source>
        <dbReference type="SAM" id="SignalP"/>
    </source>
</evidence>
<dbReference type="RefSeq" id="WP_008843472.1">
    <property type="nucleotide sequence ID" value="NZ_BAEN01000022.1"/>
</dbReference>
<dbReference type="EMBL" id="BAEN01000022">
    <property type="protein sequence ID" value="GAC13655.1"/>
    <property type="molecule type" value="Genomic_DNA"/>
</dbReference>
<dbReference type="InterPro" id="IPR025164">
    <property type="entry name" value="Toastrack_DUF4097"/>
</dbReference>
<accession>K6YQQ2</accession>
<reference evidence="3 4" key="1">
    <citation type="journal article" date="2017" name="Antonie Van Leeuwenhoek">
        <title>Rhizobium rhizosphaerae sp. nov., a novel species isolated from rice rhizosphere.</title>
        <authorList>
            <person name="Zhao J.J."/>
            <person name="Zhang J."/>
            <person name="Zhang R.J."/>
            <person name="Zhang C.W."/>
            <person name="Yin H.Q."/>
            <person name="Zhang X.X."/>
        </authorList>
    </citation>
    <scope>NUCLEOTIDE SEQUENCE [LARGE SCALE GENOMIC DNA]</scope>
    <source>
        <strain evidence="3 4">E3</strain>
    </source>
</reference>
<name>K6YQQ2_9ALTE</name>
<protein>
    <recommendedName>
        <fullName evidence="2">DUF4097 domain-containing protein</fullName>
    </recommendedName>
</protein>
<keyword evidence="4" id="KW-1185">Reference proteome</keyword>
<evidence type="ECO:0000313" key="4">
    <source>
        <dbReference type="Proteomes" id="UP000006334"/>
    </source>
</evidence>
<proteinExistence type="predicted"/>
<feature type="domain" description="DUF4097" evidence="2">
    <location>
        <begin position="58"/>
        <end position="260"/>
    </location>
</feature>
<dbReference type="PANTHER" id="PTHR34094">
    <property type="match status" value="1"/>
</dbReference>
<gene>
    <name evidence="3" type="ORF">GLIP_1013</name>
</gene>
<dbReference type="Pfam" id="PF13349">
    <property type="entry name" value="DUF4097"/>
    <property type="match status" value="1"/>
</dbReference>
<feature type="signal peptide" evidence="1">
    <location>
        <begin position="1"/>
        <end position="19"/>
    </location>
</feature>